<dbReference type="eggNOG" id="ENOG502QRMC">
    <property type="taxonomic scope" value="Eukaryota"/>
</dbReference>
<feature type="compositionally biased region" description="Low complexity" evidence="1">
    <location>
        <begin position="703"/>
        <end position="718"/>
    </location>
</feature>
<evidence type="ECO:0000256" key="1">
    <source>
        <dbReference type="SAM" id="MobiDB-lite"/>
    </source>
</evidence>
<feature type="compositionally biased region" description="Polar residues" evidence="1">
    <location>
        <begin position="199"/>
        <end position="212"/>
    </location>
</feature>
<dbReference type="KEGG" id="tpf:TPHA_0A03380"/>
<dbReference type="OrthoDB" id="426293at2759"/>
<dbReference type="RefSeq" id="XP_003683849.1">
    <property type="nucleotide sequence ID" value="XM_003683801.1"/>
</dbReference>
<dbReference type="STRING" id="1071381.G8BND7"/>
<feature type="compositionally biased region" description="Basic and acidic residues" evidence="1">
    <location>
        <begin position="657"/>
        <end position="674"/>
    </location>
</feature>
<dbReference type="PANTHER" id="PTHR16027:SF6">
    <property type="entry name" value="DILUTE DOMAIN-CONTAINING PROTEIN"/>
    <property type="match status" value="1"/>
</dbReference>
<dbReference type="AlphaFoldDB" id="G8BND7"/>
<dbReference type="EMBL" id="HE612856">
    <property type="protein sequence ID" value="CCE61415.1"/>
    <property type="molecule type" value="Genomic_DNA"/>
</dbReference>
<dbReference type="InterPro" id="IPR002710">
    <property type="entry name" value="Dilute_dom"/>
</dbReference>
<dbReference type="GeneID" id="11532690"/>
<reference evidence="3 4" key="1">
    <citation type="journal article" date="2011" name="Proc. Natl. Acad. Sci. U.S.A.">
        <title>Evolutionary erosion of yeast sex chromosomes by mating-type switching accidents.</title>
        <authorList>
            <person name="Gordon J.L."/>
            <person name="Armisen D."/>
            <person name="Proux-Wera E."/>
            <person name="Oheigeartaigh S.S."/>
            <person name="Byrne K.P."/>
            <person name="Wolfe K.H."/>
        </authorList>
    </citation>
    <scope>NUCLEOTIDE SEQUENCE [LARGE SCALE GENOMIC DNA]</scope>
    <source>
        <strain evidence="4">ATCC 24235 / CBS 4417 / NBRC 1672 / NRRL Y-8282 / UCD 70-5</strain>
    </source>
</reference>
<feature type="compositionally biased region" description="Acidic residues" evidence="1">
    <location>
        <begin position="643"/>
        <end position="656"/>
    </location>
</feature>
<dbReference type="Pfam" id="PF01843">
    <property type="entry name" value="DIL"/>
    <property type="match status" value="2"/>
</dbReference>
<dbReference type="SMART" id="SM01132">
    <property type="entry name" value="DIL"/>
    <property type="match status" value="1"/>
</dbReference>
<accession>G8BND7</accession>
<organism evidence="3 4">
    <name type="scientific">Tetrapisispora phaffii (strain ATCC 24235 / CBS 4417 / NBRC 1672 / NRRL Y-8282 / UCD 70-5)</name>
    <name type="common">Yeast</name>
    <name type="synonym">Fabospora phaffii</name>
    <dbReference type="NCBI Taxonomy" id="1071381"/>
    <lineage>
        <taxon>Eukaryota</taxon>
        <taxon>Fungi</taxon>
        <taxon>Dikarya</taxon>
        <taxon>Ascomycota</taxon>
        <taxon>Saccharomycotina</taxon>
        <taxon>Saccharomycetes</taxon>
        <taxon>Saccharomycetales</taxon>
        <taxon>Saccharomycetaceae</taxon>
        <taxon>Tetrapisispora</taxon>
    </lineage>
</organism>
<dbReference type="Proteomes" id="UP000005666">
    <property type="component" value="Chromosome 1"/>
</dbReference>
<feature type="region of interest" description="Disordered" evidence="1">
    <location>
        <begin position="1"/>
        <end position="21"/>
    </location>
</feature>
<evidence type="ECO:0000313" key="4">
    <source>
        <dbReference type="Proteomes" id="UP000005666"/>
    </source>
</evidence>
<feature type="domain" description="Dilute" evidence="2">
    <location>
        <begin position="215"/>
        <end position="566"/>
    </location>
</feature>
<dbReference type="InterPro" id="IPR052072">
    <property type="entry name" value="Vascular_dev_regulator"/>
</dbReference>
<dbReference type="PANTHER" id="PTHR16027">
    <property type="entry name" value="DILUTE DOMAIN-CONTAINING PROTEIN YPR089W"/>
    <property type="match status" value="1"/>
</dbReference>
<dbReference type="GO" id="GO:0051020">
    <property type="term" value="F:GTPase binding"/>
    <property type="evidence" value="ECO:0007669"/>
    <property type="project" value="TreeGrafter"/>
</dbReference>
<evidence type="ECO:0000313" key="3">
    <source>
        <dbReference type="EMBL" id="CCE61415.1"/>
    </source>
</evidence>
<dbReference type="PROSITE" id="PS51126">
    <property type="entry name" value="DILUTE"/>
    <property type="match status" value="1"/>
</dbReference>
<dbReference type="OMA" id="SIEHYSY"/>
<name>G8BND7_TETPH</name>
<keyword evidence="4" id="KW-1185">Reference proteome</keyword>
<feature type="region of interest" description="Disordered" evidence="1">
    <location>
        <begin position="171"/>
        <end position="213"/>
    </location>
</feature>
<protein>
    <recommendedName>
        <fullName evidence="2">Dilute domain-containing protein</fullName>
    </recommendedName>
</protein>
<dbReference type="HOGENOM" id="CLU_019651_0_0_1"/>
<feature type="compositionally biased region" description="Polar residues" evidence="1">
    <location>
        <begin position="171"/>
        <end position="189"/>
    </location>
</feature>
<sequence length="718" mass="82811">MADIWGGSAHTGGNISAGNDDSDMPDIDLKIANLGLNVGESDTFDGLENKKDQSLFFGTDSTYSKDDMSHSINKGSSGNVISNDDDSNFDYDKLIKYQYLEFEEYDIPKLLKLLINLPNKYPHVTTYPAGFLFQLIRYADHKKNSPSLVKTLVTLSIAKILSAVNTDEITSEETQINTDETVAGNSEDNLNIPDEKNATPISTRKNANSTKSKPGDIVGQSYWFATLTFLNYYFYKDESFYKRYPSILQEMIDALHSIMIQLVASINARLSDLIDSTILEYTTIHDVKQKLYKSDWNFFKKRRQAKAAKQEIDKKNEETDSIYYDHEILKHLFPPSLEEQMKPSPIKLVQIFGALVYVLDLHKVHPLYQQQCMSMAVQWFSTNLFNRIIKDRSKKSLSRAHAIQIRLNLDTVNTWIKNNDLEVQKPAMIDDFMWQLFPYTLVKDVADINLNIPTLRNIATYKPIIKDELKGKNKSTWVYDTNNSLFYYQSFHRISKIHLEPVYQLLQWLQVATTLDTEEALDATMALVDRLTPIQLLKSIEHYSYEIDEHKFKSVLKKKLSTLTKLPNHKNDLETIEKLNTFLVLPTIAELIDSYNNVEDKRSYQPFIPDDVEDAAYEIHDDNFKARREAEEYAELHNKVESDDNDDESEDEDNNDNDNKDYKNDRESNTRASDEDQESSVDDFHWGVTEPDSNKITAPPPGNNTWNHNNNEFESNPW</sequence>
<evidence type="ECO:0000259" key="2">
    <source>
        <dbReference type="PROSITE" id="PS51126"/>
    </source>
</evidence>
<feature type="region of interest" description="Disordered" evidence="1">
    <location>
        <begin position="637"/>
        <end position="718"/>
    </location>
</feature>
<gene>
    <name evidence="3" type="primary">TPHA0A03380</name>
    <name evidence="3" type="ordered locus">TPHA_0A03380</name>
</gene>
<proteinExistence type="predicted"/>